<dbReference type="SUPFAM" id="SSF56219">
    <property type="entry name" value="DNase I-like"/>
    <property type="match status" value="1"/>
</dbReference>
<dbReference type="Proteomes" id="UP000239480">
    <property type="component" value="Unassembled WGS sequence"/>
</dbReference>
<organism evidence="2 3">
    <name type="scientific">Aliiruegeria haliotis</name>
    <dbReference type="NCBI Taxonomy" id="1280846"/>
    <lineage>
        <taxon>Bacteria</taxon>
        <taxon>Pseudomonadati</taxon>
        <taxon>Pseudomonadota</taxon>
        <taxon>Alphaproteobacteria</taxon>
        <taxon>Rhodobacterales</taxon>
        <taxon>Roseobacteraceae</taxon>
        <taxon>Aliiruegeria</taxon>
    </lineage>
</organism>
<feature type="domain" description="Endonuclease/exonuclease/phosphatase" evidence="1">
    <location>
        <begin position="57"/>
        <end position="353"/>
    </location>
</feature>
<sequence>MSEDEGHLNPLRSKENMTAMRIATYNVEWMNALFDNDGQPLADDAWSARYNITRAQQLEALGIVFTAIDADAILIVEAPDQSRRRSTVRALEAFAALFGLRQRRAVIGFGNHTEQEIALLHDPDALAATHAPMGDFVGKKGSEDGPRFDGSFRIDLDVDNQPDVVQFSKPPLELAIQAASGFAFRMIGVHVKSKAPHGAASPAEVMQRSIANRRKQLAQCIWLRQRIDMHLADGDPLIVLGDFNDGPGLDEYEALFGRSGLEIVLGKTRPSTERLFDPHARPALTGPTTARHATARFYDEATRRYTSALLDYVMLSPDLLQRNPIWRIWHPFDDAGVYRTPELREALLVASDHFPVTLDIDL</sequence>
<accession>A0A2T0RV25</accession>
<name>A0A2T0RV25_9RHOB</name>
<evidence type="ECO:0000259" key="1">
    <source>
        <dbReference type="Pfam" id="PF03372"/>
    </source>
</evidence>
<dbReference type="InterPro" id="IPR005135">
    <property type="entry name" value="Endo/exonuclease/phosphatase"/>
</dbReference>
<keyword evidence="3" id="KW-1185">Reference proteome</keyword>
<reference evidence="2 3" key="1">
    <citation type="submission" date="2018-03" db="EMBL/GenBank/DDBJ databases">
        <title>Genomic Encyclopedia of Archaeal and Bacterial Type Strains, Phase II (KMG-II): from individual species to whole genera.</title>
        <authorList>
            <person name="Goeker M."/>
        </authorList>
    </citation>
    <scope>NUCLEOTIDE SEQUENCE [LARGE SCALE GENOMIC DNA]</scope>
    <source>
        <strain evidence="2 3">DSM 29328</strain>
    </source>
</reference>
<dbReference type="GO" id="GO:0003824">
    <property type="term" value="F:catalytic activity"/>
    <property type="evidence" value="ECO:0007669"/>
    <property type="project" value="InterPro"/>
</dbReference>
<proteinExistence type="predicted"/>
<comment type="caution">
    <text evidence="2">The sequence shown here is derived from an EMBL/GenBank/DDBJ whole genome shotgun (WGS) entry which is preliminary data.</text>
</comment>
<dbReference type="EMBL" id="PVTD01000002">
    <property type="protein sequence ID" value="PRY25045.1"/>
    <property type="molecule type" value="Genomic_DNA"/>
</dbReference>
<dbReference type="InterPro" id="IPR036691">
    <property type="entry name" value="Endo/exonu/phosph_ase_sf"/>
</dbReference>
<dbReference type="Gene3D" id="3.60.10.10">
    <property type="entry name" value="Endonuclease/exonuclease/phosphatase"/>
    <property type="match status" value="1"/>
</dbReference>
<gene>
    <name evidence="2" type="ORF">CLV78_102222</name>
</gene>
<dbReference type="AlphaFoldDB" id="A0A2T0RV25"/>
<protein>
    <recommendedName>
        <fullName evidence="1">Endonuclease/exonuclease/phosphatase domain-containing protein</fullName>
    </recommendedName>
</protein>
<dbReference type="Pfam" id="PF03372">
    <property type="entry name" value="Exo_endo_phos"/>
    <property type="match status" value="1"/>
</dbReference>
<evidence type="ECO:0000313" key="2">
    <source>
        <dbReference type="EMBL" id="PRY25045.1"/>
    </source>
</evidence>
<evidence type="ECO:0000313" key="3">
    <source>
        <dbReference type="Proteomes" id="UP000239480"/>
    </source>
</evidence>